<evidence type="ECO:0000256" key="1">
    <source>
        <dbReference type="ARBA" id="ARBA00004370"/>
    </source>
</evidence>
<dbReference type="InterPro" id="IPR007235">
    <property type="entry name" value="Glyco_trans_28_C"/>
</dbReference>
<dbReference type="Gene3D" id="3.40.50.2000">
    <property type="entry name" value="Glycogen Phosphorylase B"/>
    <property type="match status" value="1"/>
</dbReference>
<dbReference type="SUPFAM" id="SSF53756">
    <property type="entry name" value="UDP-Glycosyltransferase/glycogen phosphorylase"/>
    <property type="match status" value="1"/>
</dbReference>
<name>R1CL98_9FIRM</name>
<dbReference type="Proteomes" id="UP000013378">
    <property type="component" value="Unassembled WGS sequence"/>
</dbReference>
<evidence type="ECO:0000313" key="8">
    <source>
        <dbReference type="Proteomes" id="UP000013378"/>
    </source>
</evidence>
<evidence type="ECO:0000256" key="2">
    <source>
        <dbReference type="ARBA" id="ARBA00006962"/>
    </source>
</evidence>
<dbReference type="PANTHER" id="PTHR43025">
    <property type="entry name" value="MONOGALACTOSYLDIACYLGLYCEROL SYNTHASE"/>
    <property type="match status" value="1"/>
</dbReference>
<reference evidence="7 8" key="1">
    <citation type="journal article" date="2015" name="Geomicrobiol. J.">
        <title>Caldisalinibacter kiritimatiensis gen. nov., sp. nov., a moderately thermohalophilic thiosulfate-reducing bacterium from a hypersaline microbial mat.</title>
        <authorList>
            <person name="Ben Hania W."/>
            <person name="Joseph M."/>
            <person name="Fiebig A."/>
            <person name="Bunk B."/>
            <person name="Klenk H.-P."/>
            <person name="Fardeau M.-L."/>
            <person name="Spring S."/>
        </authorList>
    </citation>
    <scope>NUCLEOTIDE SEQUENCE [LARGE SCALE GENOMIC DNA]</scope>
    <source>
        <strain evidence="7 8">L21-TH-D2</strain>
    </source>
</reference>
<dbReference type="eggNOG" id="COG0707">
    <property type="taxonomic scope" value="Bacteria"/>
</dbReference>
<dbReference type="Pfam" id="PF04101">
    <property type="entry name" value="Glyco_tran_28_C"/>
    <property type="match status" value="1"/>
</dbReference>
<gene>
    <name evidence="7" type="ORF">L21TH_2470</name>
</gene>
<dbReference type="InterPro" id="IPR050519">
    <property type="entry name" value="Glycosyltransf_28_UgtP"/>
</dbReference>
<evidence type="ECO:0000313" key="7">
    <source>
        <dbReference type="EMBL" id="EOC99465.1"/>
    </source>
</evidence>
<comment type="subcellular location">
    <subcellularLocation>
        <location evidence="1">Membrane</location>
    </subcellularLocation>
</comment>
<dbReference type="AlphaFoldDB" id="R1CL98"/>
<evidence type="ECO:0000256" key="4">
    <source>
        <dbReference type="ARBA" id="ARBA00022679"/>
    </source>
</evidence>
<dbReference type="GO" id="GO:0016020">
    <property type="term" value="C:membrane"/>
    <property type="evidence" value="ECO:0007669"/>
    <property type="project" value="UniProtKB-SubCell"/>
</dbReference>
<feature type="domain" description="Glycosyl transferase family 28 C-terminal" evidence="5">
    <location>
        <begin position="230"/>
        <end position="333"/>
    </location>
</feature>
<dbReference type="Pfam" id="PF06925">
    <property type="entry name" value="MGDG_synth"/>
    <property type="match status" value="1"/>
</dbReference>
<organism evidence="7 8">
    <name type="scientific">Caldisalinibacter kiritimatiensis</name>
    <dbReference type="NCBI Taxonomy" id="1304284"/>
    <lineage>
        <taxon>Bacteria</taxon>
        <taxon>Bacillati</taxon>
        <taxon>Bacillota</taxon>
        <taxon>Tissierellia</taxon>
        <taxon>Tissierellales</taxon>
        <taxon>Thermohalobacteraceae</taxon>
        <taxon>Caldisalinibacter</taxon>
    </lineage>
</organism>
<proteinExistence type="inferred from homology"/>
<comment type="caution">
    <text evidence="7">The sequence shown here is derived from an EMBL/GenBank/DDBJ whole genome shotgun (WGS) entry which is preliminary data.</text>
</comment>
<dbReference type="PANTHER" id="PTHR43025:SF3">
    <property type="entry name" value="MONOGALACTOSYLDIACYLGLYCEROL SYNTHASE 1, CHLOROPLASTIC"/>
    <property type="match status" value="1"/>
</dbReference>
<sequence>MKDKCDILILTATFGLGHIFVSKAIEEHIKSIDNNIRVNIVDIFEITNPKLYKGVYKSYELLIKTSSKLYNYFYYKKSDSEKFQMEDIFYKLYLPKLAKYIYDVRPKVIVSTFPMCSGFVSKYKEEYKHDIPLITCITDVVDSWEWIYEYTDKYMVATEEIKQRLIKKGIDENLIEVTGIPIRKGFLSRQKSLHIMRKYGIKDNDFVIMMMGGGIGLLPDDKEFYYWLDRLKETKTLILTGKNYDLYKKLKKFDDLQSVKVLKYTKNIYEIMSIADILVSKPGGVTVFEAIASQLPVIVYRPELGQEIENAKFIKAQKIGTIVNDLDQLKYKLNIILNDKKYINALSNNIANVSKNIDMNKLSNRILELCNGRKKDGFYIYNKKKYYEIS</sequence>
<feature type="domain" description="Diacylglycerol glucosyltransferase N-terminal" evidence="6">
    <location>
        <begin position="18"/>
        <end position="182"/>
    </location>
</feature>
<keyword evidence="3" id="KW-0328">Glycosyltransferase</keyword>
<keyword evidence="4" id="KW-0808">Transferase</keyword>
<accession>R1CL98</accession>
<keyword evidence="8" id="KW-1185">Reference proteome</keyword>
<evidence type="ECO:0000259" key="5">
    <source>
        <dbReference type="Pfam" id="PF04101"/>
    </source>
</evidence>
<dbReference type="GO" id="GO:0009247">
    <property type="term" value="P:glycolipid biosynthetic process"/>
    <property type="evidence" value="ECO:0007669"/>
    <property type="project" value="InterPro"/>
</dbReference>
<evidence type="ECO:0000256" key="3">
    <source>
        <dbReference type="ARBA" id="ARBA00022676"/>
    </source>
</evidence>
<protein>
    <submittedName>
        <fullName evidence="7">Uncharacterized protein</fullName>
    </submittedName>
</protein>
<dbReference type="OrthoDB" id="9815663at2"/>
<dbReference type="RefSeq" id="WP_006317006.1">
    <property type="nucleotide sequence ID" value="NZ_ARZA01000269.1"/>
</dbReference>
<dbReference type="EMBL" id="ARZA01000269">
    <property type="protein sequence ID" value="EOC99465.1"/>
    <property type="molecule type" value="Genomic_DNA"/>
</dbReference>
<dbReference type="InterPro" id="IPR009695">
    <property type="entry name" value="Diacylglyc_glucosyltr_N"/>
</dbReference>
<comment type="similarity">
    <text evidence="2">Belongs to the glycosyltransferase 28 family.</text>
</comment>
<evidence type="ECO:0000259" key="6">
    <source>
        <dbReference type="Pfam" id="PF06925"/>
    </source>
</evidence>
<dbReference type="GO" id="GO:0016758">
    <property type="term" value="F:hexosyltransferase activity"/>
    <property type="evidence" value="ECO:0007669"/>
    <property type="project" value="InterPro"/>
</dbReference>
<dbReference type="STRING" id="1304284.L21TH_2470"/>